<dbReference type="AlphaFoldDB" id="A0A8G2F8T9"/>
<dbReference type="EMBL" id="FOTO01000016">
    <property type="protein sequence ID" value="SFM13979.1"/>
    <property type="molecule type" value="Genomic_DNA"/>
</dbReference>
<comment type="caution">
    <text evidence="2">The sequence shown here is derived from an EMBL/GenBank/DDBJ whole genome shotgun (WGS) entry which is preliminary data.</text>
</comment>
<dbReference type="RefSeq" id="WP_143077949.1">
    <property type="nucleotide sequence ID" value="NZ_FOTO01000016.1"/>
</dbReference>
<proteinExistence type="predicted"/>
<dbReference type="Proteomes" id="UP000199581">
    <property type="component" value="Unassembled WGS sequence"/>
</dbReference>
<protein>
    <recommendedName>
        <fullName evidence="1">Wadjet protein JetD C-terminal domain-containing protein</fullName>
    </recommendedName>
</protein>
<evidence type="ECO:0000313" key="2">
    <source>
        <dbReference type="EMBL" id="SFM13979.1"/>
    </source>
</evidence>
<gene>
    <name evidence="2" type="ORF">SAMN05421830_11616</name>
</gene>
<organism evidence="2 3">
    <name type="scientific">Desulfomicrobium norvegicum (strain DSM 1741 / NCIMB 8310)</name>
    <name type="common">Desulfovibrio baculatus (strain Norway 4)</name>
    <name type="synonym">Desulfovibrio desulfuricans (strain Norway 4)</name>
    <dbReference type="NCBI Taxonomy" id="52561"/>
    <lineage>
        <taxon>Bacteria</taxon>
        <taxon>Pseudomonadati</taxon>
        <taxon>Thermodesulfobacteriota</taxon>
        <taxon>Desulfovibrionia</taxon>
        <taxon>Desulfovibrionales</taxon>
        <taxon>Desulfomicrobiaceae</taxon>
        <taxon>Desulfomicrobium</taxon>
    </lineage>
</organism>
<dbReference type="Pfam" id="PF09983">
    <property type="entry name" value="JetD_C"/>
    <property type="match status" value="1"/>
</dbReference>
<dbReference type="InterPro" id="IPR024534">
    <property type="entry name" value="JetD_C"/>
</dbReference>
<accession>A0A8G2F8T9</accession>
<reference evidence="2 3" key="1">
    <citation type="submission" date="2016-10" db="EMBL/GenBank/DDBJ databases">
        <authorList>
            <person name="Varghese N."/>
            <person name="Submissions S."/>
        </authorList>
    </citation>
    <scope>NUCLEOTIDE SEQUENCE [LARGE SCALE GENOMIC DNA]</scope>
    <source>
        <strain evidence="2 3">DSM 1741</strain>
    </source>
</reference>
<sequence length="330" mass="36625">MKDLTARCLAWRGLLERGRAGWSAEFAMLERAGIVRREKNSATLVDAQELRRLLATPEFSDVIAKLDSAESLATAMGLGVRIVDRAADCLCLLMALEKTDQTVGMVWRQQLSAELFGDSKHIGSVSILSRIYEDWLALKPSRGELRLKAFSTLPHIAGGPDLSDVTKYQGQAVLMSAHASPEQYDLSRLHFIMTCENLSPFLELILPTGLLIYTGGYASRGVVAWLRSAPVSCRWFHFGDFDPDGLAIFDRLSAVSGRDGKFFPNRETLELLKAGLPAWQGARLFSEGALRGDQLKGLARWGAGHKLQAEQEQVLYQLRKRGVNLDEMLF</sequence>
<feature type="domain" description="Wadjet protein JetD C-terminal" evidence="1">
    <location>
        <begin position="188"/>
        <end position="255"/>
    </location>
</feature>
<keyword evidence="3" id="KW-1185">Reference proteome</keyword>
<evidence type="ECO:0000259" key="1">
    <source>
        <dbReference type="Pfam" id="PF09983"/>
    </source>
</evidence>
<name>A0A8G2F8T9_DESNO</name>
<dbReference type="OrthoDB" id="9793854at2"/>
<evidence type="ECO:0000313" key="3">
    <source>
        <dbReference type="Proteomes" id="UP000199581"/>
    </source>
</evidence>